<proteinExistence type="predicted"/>
<evidence type="ECO:0000313" key="2">
    <source>
        <dbReference type="Proteomes" id="UP000814243"/>
    </source>
</evidence>
<comment type="caution">
    <text evidence="1">The sequence shown here is derived from an EMBL/GenBank/DDBJ whole genome shotgun (WGS) entry which is preliminary data.</text>
</comment>
<reference evidence="1" key="1">
    <citation type="journal article" date="2021" name="G3 (Bethesda)">
        <title>Genome and transcriptome analysis of the beet armyworm Spodoptera exigua reveals targets for pest control. .</title>
        <authorList>
            <person name="Simon S."/>
            <person name="Breeschoten T."/>
            <person name="Jansen H.J."/>
            <person name="Dirks R.P."/>
            <person name="Schranz M.E."/>
            <person name="Ros V.I.D."/>
        </authorList>
    </citation>
    <scope>NUCLEOTIDE SEQUENCE</scope>
    <source>
        <strain evidence="1">TB_SE_WUR_2020</strain>
    </source>
</reference>
<dbReference type="EMBL" id="JACEFF010000144">
    <property type="protein sequence ID" value="KAH9643260.1"/>
    <property type="molecule type" value="Genomic_DNA"/>
</dbReference>
<organism evidence="1 2">
    <name type="scientific">Spodoptera exigua</name>
    <name type="common">Beet armyworm</name>
    <name type="synonym">Noctua fulgens</name>
    <dbReference type="NCBI Taxonomy" id="7107"/>
    <lineage>
        <taxon>Eukaryota</taxon>
        <taxon>Metazoa</taxon>
        <taxon>Ecdysozoa</taxon>
        <taxon>Arthropoda</taxon>
        <taxon>Hexapoda</taxon>
        <taxon>Insecta</taxon>
        <taxon>Pterygota</taxon>
        <taxon>Neoptera</taxon>
        <taxon>Endopterygota</taxon>
        <taxon>Lepidoptera</taxon>
        <taxon>Glossata</taxon>
        <taxon>Ditrysia</taxon>
        <taxon>Noctuoidea</taxon>
        <taxon>Noctuidae</taxon>
        <taxon>Amphipyrinae</taxon>
        <taxon>Spodoptera</taxon>
    </lineage>
</organism>
<gene>
    <name evidence="1" type="ORF">HF086_010536</name>
</gene>
<dbReference type="AlphaFoldDB" id="A0A922MVK7"/>
<sequence length="78" mass="9420">MKKHLKRTFFLFRQREQFQQARHIKSGQLRNRPDPTRGIALLPSLKTDHEGEMGQRVYVTDKDWLRINRHYNCPGAWD</sequence>
<protein>
    <submittedName>
        <fullName evidence="1">Uncharacterized protein</fullName>
    </submittedName>
</protein>
<accession>A0A922MVK7</accession>
<evidence type="ECO:0000313" key="1">
    <source>
        <dbReference type="EMBL" id="KAH9643260.1"/>
    </source>
</evidence>
<name>A0A922MVK7_SPOEX</name>
<dbReference type="Proteomes" id="UP000814243">
    <property type="component" value="Unassembled WGS sequence"/>
</dbReference>